<dbReference type="SMART" id="SM00382">
    <property type="entry name" value="AAA"/>
    <property type="match status" value="1"/>
</dbReference>
<evidence type="ECO:0000313" key="8">
    <source>
        <dbReference type="EMBL" id="MBG6090557.1"/>
    </source>
</evidence>
<comment type="caution">
    <text evidence="8">The sequence shown here is derived from an EMBL/GenBank/DDBJ whole genome shotgun (WGS) entry which is preliminary data.</text>
</comment>
<name>A0A931GKN8_9ACTN</name>
<feature type="compositionally biased region" description="Low complexity" evidence="6">
    <location>
        <begin position="254"/>
        <end position="268"/>
    </location>
</feature>
<dbReference type="InterPro" id="IPR003593">
    <property type="entry name" value="AAA+_ATPase"/>
</dbReference>
<feature type="region of interest" description="Disordered" evidence="6">
    <location>
        <begin position="602"/>
        <end position="631"/>
    </location>
</feature>
<feature type="domain" description="OmpR/PhoB-type" evidence="7">
    <location>
        <begin position="1"/>
        <end position="93"/>
    </location>
</feature>
<dbReference type="InterPro" id="IPR005158">
    <property type="entry name" value="BTAD"/>
</dbReference>
<sequence>MEFRVLGPVEIVDGGANVVPTALKPRQVISLLILRRDSVVSTAELIDELWDGDPPANAVTTLQTYVYKLRQALSGRGSGDVLVTRPGGYMLAASRNATVDLDRFEGGTAEGRALLEGGEPRRAAGVLRGALELWRGPALVDVAPGRLLTSYVTGLEELRSQALELRIQADLRLGRHRELVGELKSLVLTHTLHEHLHALLMIALDRSGRRHEALGVYRTLRENMIEQLGLEPGQDIRHLHQRLLSDTRPPGPAEPAGSAVPAAAVVPARPSPPPVPARARQEAGEPGGAAGAQPVRPAQLPADLADFTGRTAIVREVTGLLGPAAGARPAATPVIVITGMPGAGKTALAVRLGHLLKPALDGGQLYAELRGSAGGGPGAAEVLGGFLRDLGVPDSRIPGGLEARGRLFRSVAAGRRLLVLLDDAATAAEVRALLPGDPGCVVLVTSRRGLHGLGGARRIGVGPLEPAESVELLARIIGPARPRREPAAADRLAELCGGLPTALRCVGGRLAMMPGRSLAAMAGLLEESPRPLDELRLEDLDVRGLYDSAYAALDREDQALFRLLAMLPNAAFTAGEAVEVLGGEARTVERALERLVGAHLLAAGDGPGDPPPGDPPPGVPDGAPGEGPGDTVRYAFSRPAWVYARERLALSLSRPGHGRPRLPPIVDGIVFPTGPGPR</sequence>
<keyword evidence="2" id="KW-0805">Transcription regulation</keyword>
<dbReference type="InterPro" id="IPR016032">
    <property type="entry name" value="Sig_transdc_resp-reg_C-effctor"/>
</dbReference>
<dbReference type="InterPro" id="IPR051677">
    <property type="entry name" value="AfsR-DnrI-RedD_regulator"/>
</dbReference>
<dbReference type="Pfam" id="PF00486">
    <property type="entry name" value="Trans_reg_C"/>
    <property type="match status" value="1"/>
</dbReference>
<keyword evidence="4" id="KW-0804">Transcription</keyword>
<dbReference type="PANTHER" id="PTHR35807">
    <property type="entry name" value="TRANSCRIPTIONAL REGULATOR REDD-RELATED"/>
    <property type="match status" value="1"/>
</dbReference>
<reference evidence="8" key="1">
    <citation type="submission" date="2020-11" db="EMBL/GenBank/DDBJ databases">
        <title>Sequencing the genomes of 1000 actinobacteria strains.</title>
        <authorList>
            <person name="Klenk H.-P."/>
        </authorList>
    </citation>
    <scope>NUCLEOTIDE SEQUENCE</scope>
    <source>
        <strain evidence="8">DSM 43175</strain>
    </source>
</reference>
<dbReference type="CDD" id="cd15831">
    <property type="entry name" value="BTAD"/>
    <property type="match status" value="1"/>
</dbReference>
<dbReference type="InterPro" id="IPR011990">
    <property type="entry name" value="TPR-like_helical_dom_sf"/>
</dbReference>
<dbReference type="SUPFAM" id="SSF46894">
    <property type="entry name" value="C-terminal effector domain of the bipartite response regulators"/>
    <property type="match status" value="1"/>
</dbReference>
<accession>A0A931GKN8</accession>
<proteinExistence type="inferred from homology"/>
<dbReference type="GO" id="GO:0003677">
    <property type="term" value="F:DNA binding"/>
    <property type="evidence" value="ECO:0007669"/>
    <property type="project" value="UniProtKB-UniRule"/>
</dbReference>
<dbReference type="SUPFAM" id="SSF52540">
    <property type="entry name" value="P-loop containing nucleoside triphosphate hydrolases"/>
    <property type="match status" value="1"/>
</dbReference>
<evidence type="ECO:0000256" key="3">
    <source>
        <dbReference type="ARBA" id="ARBA00023125"/>
    </source>
</evidence>
<dbReference type="Proteomes" id="UP000614047">
    <property type="component" value="Unassembled WGS sequence"/>
</dbReference>
<evidence type="ECO:0000256" key="1">
    <source>
        <dbReference type="ARBA" id="ARBA00005820"/>
    </source>
</evidence>
<dbReference type="SUPFAM" id="SSF48452">
    <property type="entry name" value="TPR-like"/>
    <property type="match status" value="1"/>
</dbReference>
<dbReference type="GO" id="GO:0043531">
    <property type="term" value="F:ADP binding"/>
    <property type="evidence" value="ECO:0007669"/>
    <property type="project" value="InterPro"/>
</dbReference>
<evidence type="ECO:0000256" key="6">
    <source>
        <dbReference type="SAM" id="MobiDB-lite"/>
    </source>
</evidence>
<dbReference type="PRINTS" id="PR00364">
    <property type="entry name" value="DISEASERSIST"/>
</dbReference>
<comment type="similarity">
    <text evidence="1">Belongs to the AfsR/DnrI/RedD regulatory family.</text>
</comment>
<dbReference type="SMART" id="SM01043">
    <property type="entry name" value="BTAD"/>
    <property type="match status" value="1"/>
</dbReference>
<dbReference type="SMART" id="SM00862">
    <property type="entry name" value="Trans_reg_C"/>
    <property type="match status" value="1"/>
</dbReference>
<evidence type="ECO:0000256" key="2">
    <source>
        <dbReference type="ARBA" id="ARBA00023015"/>
    </source>
</evidence>
<dbReference type="Pfam" id="PF03704">
    <property type="entry name" value="BTAD"/>
    <property type="match status" value="1"/>
</dbReference>
<dbReference type="InterPro" id="IPR027417">
    <property type="entry name" value="P-loop_NTPase"/>
</dbReference>
<dbReference type="Gene3D" id="3.40.50.300">
    <property type="entry name" value="P-loop containing nucleotide triphosphate hydrolases"/>
    <property type="match status" value="1"/>
</dbReference>
<keyword evidence="9" id="KW-1185">Reference proteome</keyword>
<evidence type="ECO:0000256" key="4">
    <source>
        <dbReference type="ARBA" id="ARBA00023163"/>
    </source>
</evidence>
<dbReference type="GO" id="GO:0000160">
    <property type="term" value="P:phosphorelay signal transduction system"/>
    <property type="evidence" value="ECO:0007669"/>
    <property type="project" value="InterPro"/>
</dbReference>
<evidence type="ECO:0000313" key="9">
    <source>
        <dbReference type="Proteomes" id="UP000614047"/>
    </source>
</evidence>
<organism evidence="8 9">
    <name type="scientific">Actinomadura viridis</name>
    <dbReference type="NCBI Taxonomy" id="58110"/>
    <lineage>
        <taxon>Bacteria</taxon>
        <taxon>Bacillati</taxon>
        <taxon>Actinomycetota</taxon>
        <taxon>Actinomycetes</taxon>
        <taxon>Streptosporangiales</taxon>
        <taxon>Thermomonosporaceae</taxon>
        <taxon>Actinomadura</taxon>
    </lineage>
</organism>
<dbReference type="Gene3D" id="1.10.10.10">
    <property type="entry name" value="Winged helix-like DNA-binding domain superfamily/Winged helix DNA-binding domain"/>
    <property type="match status" value="1"/>
</dbReference>
<dbReference type="AlphaFoldDB" id="A0A931GKN8"/>
<dbReference type="EMBL" id="JADOUA010000001">
    <property type="protein sequence ID" value="MBG6090557.1"/>
    <property type="molecule type" value="Genomic_DNA"/>
</dbReference>
<dbReference type="InterPro" id="IPR036388">
    <property type="entry name" value="WH-like_DNA-bd_sf"/>
</dbReference>
<dbReference type="GO" id="GO:0006355">
    <property type="term" value="P:regulation of DNA-templated transcription"/>
    <property type="evidence" value="ECO:0007669"/>
    <property type="project" value="InterPro"/>
</dbReference>
<dbReference type="InterPro" id="IPR001867">
    <property type="entry name" value="OmpR/PhoB-type_DNA-bd"/>
</dbReference>
<dbReference type="RefSeq" id="WP_197013005.1">
    <property type="nucleotide sequence ID" value="NZ_BAABES010000011.1"/>
</dbReference>
<gene>
    <name evidence="8" type="ORF">IW256_004670</name>
</gene>
<evidence type="ECO:0000256" key="5">
    <source>
        <dbReference type="PROSITE-ProRule" id="PRU01091"/>
    </source>
</evidence>
<dbReference type="PROSITE" id="PS51755">
    <property type="entry name" value="OMPR_PHOB"/>
    <property type="match status" value="1"/>
</dbReference>
<keyword evidence="3 5" id="KW-0238">DNA-binding</keyword>
<feature type="DNA-binding region" description="OmpR/PhoB-type" evidence="5">
    <location>
        <begin position="1"/>
        <end position="93"/>
    </location>
</feature>
<feature type="compositionally biased region" description="Pro residues" evidence="6">
    <location>
        <begin position="608"/>
        <end position="619"/>
    </location>
</feature>
<dbReference type="Gene3D" id="1.25.40.10">
    <property type="entry name" value="Tetratricopeptide repeat domain"/>
    <property type="match status" value="1"/>
</dbReference>
<evidence type="ECO:0000259" key="7">
    <source>
        <dbReference type="PROSITE" id="PS51755"/>
    </source>
</evidence>
<dbReference type="PANTHER" id="PTHR35807:SF1">
    <property type="entry name" value="TRANSCRIPTIONAL REGULATOR REDD"/>
    <property type="match status" value="1"/>
</dbReference>
<protein>
    <submittedName>
        <fullName evidence="8">DNA-binding SARP family transcriptional activator</fullName>
    </submittedName>
</protein>
<feature type="region of interest" description="Disordered" evidence="6">
    <location>
        <begin position="244"/>
        <end position="295"/>
    </location>
</feature>